<reference evidence="1" key="1">
    <citation type="journal article" date="2018" name="Aquaculture">
        <title>Complete genome sequence of a white spot syndrome virus associated with a disease incursion in Australia.</title>
        <authorList>
            <person name="Oakey J."/>
            <person name="Smith C.S."/>
        </authorList>
    </citation>
    <scope>NUCLEOTIDE SEQUENCE [LARGE SCALE GENOMIC DNA]</scope>
    <source>
        <strain evidence="1">WSSV-AU</strain>
    </source>
</reference>
<organism evidence="1">
    <name type="scientific">White spot syndrome virus</name>
    <dbReference type="NCBI Taxonomy" id="342409"/>
    <lineage>
        <taxon>Viruses</taxon>
        <taxon>Viruses incertae sedis</taxon>
        <taxon>Naldaviricetes</taxon>
        <taxon>Nimaviridae</taxon>
        <taxon>Whispovirus</taxon>
    </lineage>
</organism>
<sequence length="106" mass="12206">MNLLERGCLLHPMWMLYLFLAPRTSPSLRRRIQRGRRTRMATVAVTRTNHLLLSTTVLEDSLRTRNILGSHLLLLLRLKETTTLSPHLGPSFPHPKKEICLKLTQG</sequence>
<dbReference type="Proteomes" id="UP000267516">
    <property type="component" value="Segment"/>
</dbReference>
<evidence type="ECO:0000313" key="1">
    <source>
        <dbReference type="EMBL" id="ATU83622.1"/>
    </source>
</evidence>
<accession>A0A2D3I5G2</accession>
<protein>
    <submittedName>
        <fullName evidence="1">ORF1173</fullName>
    </submittedName>
</protein>
<name>A0A2D3I5G2_9VIRU</name>
<proteinExistence type="predicted"/>
<dbReference type="EMBL" id="MF768985">
    <property type="protein sequence ID" value="ATU83622.1"/>
    <property type="molecule type" value="Genomic_DNA"/>
</dbReference>